<evidence type="ECO:0000313" key="3">
    <source>
        <dbReference type="Proteomes" id="UP001058016"/>
    </source>
</evidence>
<evidence type="ECO:0000259" key="1">
    <source>
        <dbReference type="Pfam" id="PF00535"/>
    </source>
</evidence>
<dbReference type="Proteomes" id="UP001058016">
    <property type="component" value="Chromosome"/>
</dbReference>
<dbReference type="SUPFAM" id="SSF53448">
    <property type="entry name" value="Nucleotide-diphospho-sugar transferases"/>
    <property type="match status" value="2"/>
</dbReference>
<dbReference type="PANTHER" id="PTHR43179">
    <property type="entry name" value="RHAMNOSYLTRANSFERASE WBBL"/>
    <property type="match status" value="1"/>
</dbReference>
<dbReference type="PANTHER" id="PTHR43179:SF7">
    <property type="entry name" value="RHAMNOSYLTRANSFERASE WBBL"/>
    <property type="match status" value="1"/>
</dbReference>
<dbReference type="EMBL" id="CP071249">
    <property type="protein sequence ID" value="UUF07145.1"/>
    <property type="molecule type" value="Genomic_DNA"/>
</dbReference>
<gene>
    <name evidence="2" type="ORF">J0J69_06555</name>
</gene>
<name>A0ABY5JKD9_9FIRM</name>
<reference evidence="2 3" key="1">
    <citation type="submission" date="2021-03" db="EMBL/GenBank/DDBJ databases">
        <title>Comparative Genomics and Metabolomics in the genus Turicibacter.</title>
        <authorList>
            <person name="Maki J."/>
            <person name="Looft T."/>
        </authorList>
    </citation>
    <scope>NUCLEOTIDE SEQUENCE [LARGE SCALE GENOMIC DNA]</scope>
    <source>
        <strain evidence="2 3">MMM721</strain>
    </source>
</reference>
<protein>
    <submittedName>
        <fullName evidence="2">Glycosyltransferase</fullName>
    </submittedName>
</protein>
<dbReference type="InterPro" id="IPR029044">
    <property type="entry name" value="Nucleotide-diphossugar_trans"/>
</dbReference>
<feature type="domain" description="Glycosyltransferase 2-like" evidence="1">
    <location>
        <begin position="181"/>
        <end position="341"/>
    </location>
</feature>
<sequence>MFKVNSGHYPIQFHIDNVEYFREQKRAVITGWAFSASDVEIKVSNKYCTEYKIQKIKRADVAHHFNIERNDIGFSLEANFAKSVSNITLEFLDDEKKKSTKIKLFNRFAIFNSKSLYHFKTYSSQYGVLAAIKHTVGLFLHGPKSYSETKIDLNAQYQMFLKQEQYIHHTKVKYSYQPKISILVPVYNVPEKWLRVCLDSVINQTYNNWELCIVDDCSPNKNIIKVLEEYSQEDSRIKYYTREVNGHISAASNDALQMATGDYIALLDHDDELAPTALEEVIKKLNENQALDLIYTDEDKIDENGIRFDPHFKPDWSPETLLSMNYICHFTVIRRSLVKEVGGFNLGYEGAQDYDLFLRITEKTNNIYHIPKVLYHWRTLDTSTAKNMSHKDYAYYAGEKAIKDALKRRGLLGHVNQVGMVYSVDYDVIKQDKVSIIIPTKDYADVLKVCLDSIYNKSTYSNFEIIVVNNNSSESKTFELFKEYKEKYTNFKVMDNNIKFNYSKLNNDAVNVASGEYLILLNNDIEIITPNWIELMLGYCQQSHIGAVGAKLLYPDNTVQHCGVTLGIGGVAGHLQKYAERNDFGYYNRLVVPYNYAAVTAACLMVSKDNFIEVCGLDEKLEVAFNDVDFNIKLLQSGYYNVILPQVEAYHHESKSRGHEDTPEKVARFQKETKYMKDKWPQYLSRDPFYNDNLSLYSEQIQIKKVGK</sequence>
<organism evidence="2 3">
    <name type="scientific">Turicibacter bilis</name>
    <dbReference type="NCBI Taxonomy" id="2735723"/>
    <lineage>
        <taxon>Bacteria</taxon>
        <taxon>Bacillati</taxon>
        <taxon>Bacillota</taxon>
        <taxon>Erysipelotrichia</taxon>
        <taxon>Erysipelotrichales</taxon>
        <taxon>Turicibacteraceae</taxon>
        <taxon>Turicibacter</taxon>
    </lineage>
</organism>
<feature type="domain" description="Glycosyltransferase 2-like" evidence="1">
    <location>
        <begin position="435"/>
        <end position="559"/>
    </location>
</feature>
<dbReference type="Pfam" id="PF00535">
    <property type="entry name" value="Glycos_transf_2"/>
    <property type="match status" value="2"/>
</dbReference>
<dbReference type="Gene3D" id="3.90.550.10">
    <property type="entry name" value="Spore Coat Polysaccharide Biosynthesis Protein SpsA, Chain A"/>
    <property type="match status" value="2"/>
</dbReference>
<dbReference type="InterPro" id="IPR001173">
    <property type="entry name" value="Glyco_trans_2-like"/>
</dbReference>
<accession>A0ABY5JKD9</accession>
<dbReference type="RefSeq" id="WP_212726032.1">
    <property type="nucleotide sequence ID" value="NZ_CP071249.1"/>
</dbReference>
<dbReference type="CDD" id="cd04184">
    <property type="entry name" value="GT2_RfbC_Mx_like"/>
    <property type="match status" value="1"/>
</dbReference>
<keyword evidence="3" id="KW-1185">Reference proteome</keyword>
<evidence type="ECO:0000313" key="2">
    <source>
        <dbReference type="EMBL" id="UUF07145.1"/>
    </source>
</evidence>
<proteinExistence type="predicted"/>